<accession>A0A7W5CCU6</accession>
<dbReference type="RefSeq" id="WP_246431988.1">
    <property type="nucleotide sequence ID" value="NZ_CBCSLB010000023.1"/>
</dbReference>
<reference evidence="11 12" key="1">
    <citation type="submission" date="2020-08" db="EMBL/GenBank/DDBJ databases">
        <title>Genomic Encyclopedia of Type Strains, Phase III (KMG-III): the genomes of soil and plant-associated and newly described type strains.</title>
        <authorList>
            <person name="Whitman W."/>
        </authorList>
    </citation>
    <scope>NUCLEOTIDE SEQUENCE [LARGE SCALE GENOMIC DNA]</scope>
    <source>
        <strain evidence="11 12">CECT 8234</strain>
    </source>
</reference>
<keyword evidence="12" id="KW-1185">Reference proteome</keyword>
<sequence length="162" mass="17229">MEKLYLYALGLALVFIMSACGNNSDEKSSSAQSSEQHGKHTDVGLVVSICAGLKSPIMFVLGALGKRISNHSLMISACFIAFMYSMILSIATASWQLIAAQILQATFVAIVMGNGLSYFTELFPNSPGMSTAIYYNGSIIGRLVGHLGGGMVAQFAGLRDVY</sequence>
<name>A0A7W5CCU6_9BACL</name>
<evidence type="ECO:0000313" key="11">
    <source>
        <dbReference type="EMBL" id="MBB3155386.1"/>
    </source>
</evidence>
<evidence type="ECO:0000256" key="9">
    <source>
        <dbReference type="SAM" id="Phobius"/>
    </source>
</evidence>
<dbReference type="Gene3D" id="1.20.1250.20">
    <property type="entry name" value="MFS general substrate transporter like domains"/>
    <property type="match status" value="1"/>
</dbReference>
<evidence type="ECO:0000313" key="12">
    <source>
        <dbReference type="Proteomes" id="UP000518605"/>
    </source>
</evidence>
<evidence type="ECO:0000256" key="6">
    <source>
        <dbReference type="ARBA" id="ARBA00022692"/>
    </source>
</evidence>
<feature type="transmembrane region" description="Helical" evidence="9">
    <location>
        <begin position="45"/>
        <end position="65"/>
    </location>
</feature>
<keyword evidence="7 9" id="KW-1133">Transmembrane helix</keyword>
<feature type="domain" description="Major facilitator superfamily (MFS) profile" evidence="10">
    <location>
        <begin position="1"/>
        <end position="162"/>
    </location>
</feature>
<proteinExistence type="inferred from homology"/>
<dbReference type="InterPro" id="IPR011701">
    <property type="entry name" value="MFS"/>
</dbReference>
<feature type="transmembrane region" description="Helical" evidence="9">
    <location>
        <begin position="72"/>
        <end position="91"/>
    </location>
</feature>
<organism evidence="11 12">
    <name type="scientific">Paenibacillus endophyticus</name>
    <dbReference type="NCBI Taxonomy" id="1294268"/>
    <lineage>
        <taxon>Bacteria</taxon>
        <taxon>Bacillati</taxon>
        <taxon>Bacillota</taxon>
        <taxon>Bacilli</taxon>
        <taxon>Bacillales</taxon>
        <taxon>Paenibacillaceae</taxon>
        <taxon>Paenibacillus</taxon>
    </lineage>
</organism>
<keyword evidence="8 9" id="KW-0472">Membrane</keyword>
<feature type="transmembrane region" description="Helical" evidence="9">
    <location>
        <begin position="97"/>
        <end position="119"/>
    </location>
</feature>
<dbReference type="Pfam" id="PF07690">
    <property type="entry name" value="MFS_1"/>
    <property type="match status" value="1"/>
</dbReference>
<dbReference type="SUPFAM" id="SSF103473">
    <property type="entry name" value="MFS general substrate transporter"/>
    <property type="match status" value="1"/>
</dbReference>
<keyword evidence="3" id="KW-0813">Transport</keyword>
<dbReference type="GO" id="GO:0005886">
    <property type="term" value="C:plasma membrane"/>
    <property type="evidence" value="ECO:0007669"/>
    <property type="project" value="UniProtKB-SubCell"/>
</dbReference>
<evidence type="ECO:0000256" key="5">
    <source>
        <dbReference type="ARBA" id="ARBA00022597"/>
    </source>
</evidence>
<gene>
    <name evidence="11" type="ORF">FHS16_005494</name>
</gene>
<dbReference type="AlphaFoldDB" id="A0A7W5CCU6"/>
<dbReference type="PANTHER" id="PTHR23535">
    <property type="entry name" value="SUGAR EFFLUX TRANSPORTER A-RELATED"/>
    <property type="match status" value="1"/>
</dbReference>
<evidence type="ECO:0000256" key="3">
    <source>
        <dbReference type="ARBA" id="ARBA00022448"/>
    </source>
</evidence>
<evidence type="ECO:0000256" key="2">
    <source>
        <dbReference type="ARBA" id="ARBA00006523"/>
    </source>
</evidence>
<evidence type="ECO:0000256" key="8">
    <source>
        <dbReference type="ARBA" id="ARBA00023136"/>
    </source>
</evidence>
<comment type="caution">
    <text evidence="11">The sequence shown here is derived from an EMBL/GenBank/DDBJ whole genome shotgun (WGS) entry which is preliminary data.</text>
</comment>
<dbReference type="PROSITE" id="PS50850">
    <property type="entry name" value="MFS"/>
    <property type="match status" value="1"/>
</dbReference>
<comment type="similarity">
    <text evidence="2">Belongs to the major facilitator superfamily. Set transporter family.</text>
</comment>
<evidence type="ECO:0000256" key="4">
    <source>
        <dbReference type="ARBA" id="ARBA00022475"/>
    </source>
</evidence>
<keyword evidence="5" id="KW-0762">Sugar transport</keyword>
<dbReference type="GO" id="GO:0022857">
    <property type="term" value="F:transmembrane transporter activity"/>
    <property type="evidence" value="ECO:0007669"/>
    <property type="project" value="InterPro"/>
</dbReference>
<protein>
    <submittedName>
        <fullName evidence="11">MFS family permease</fullName>
    </submittedName>
</protein>
<dbReference type="Proteomes" id="UP000518605">
    <property type="component" value="Unassembled WGS sequence"/>
</dbReference>
<dbReference type="EMBL" id="JACHXW010000024">
    <property type="protein sequence ID" value="MBB3155386.1"/>
    <property type="molecule type" value="Genomic_DNA"/>
</dbReference>
<evidence type="ECO:0000256" key="7">
    <source>
        <dbReference type="ARBA" id="ARBA00022989"/>
    </source>
</evidence>
<dbReference type="InterPro" id="IPR020846">
    <property type="entry name" value="MFS_dom"/>
</dbReference>
<keyword evidence="6 9" id="KW-0812">Transmembrane</keyword>
<dbReference type="PROSITE" id="PS51257">
    <property type="entry name" value="PROKAR_LIPOPROTEIN"/>
    <property type="match status" value="1"/>
</dbReference>
<dbReference type="InterPro" id="IPR036259">
    <property type="entry name" value="MFS_trans_sf"/>
</dbReference>
<evidence type="ECO:0000259" key="10">
    <source>
        <dbReference type="PROSITE" id="PS50850"/>
    </source>
</evidence>
<keyword evidence="4" id="KW-1003">Cell membrane</keyword>
<evidence type="ECO:0000256" key="1">
    <source>
        <dbReference type="ARBA" id="ARBA00004651"/>
    </source>
</evidence>
<dbReference type="PANTHER" id="PTHR23535:SF2">
    <property type="entry name" value="SUGAR EFFLUX TRANSPORTER A-RELATED"/>
    <property type="match status" value="1"/>
</dbReference>
<comment type="subcellular location">
    <subcellularLocation>
        <location evidence="1">Cell membrane</location>
        <topology evidence="1">Multi-pass membrane protein</topology>
    </subcellularLocation>
</comment>